<dbReference type="PANTHER" id="PTHR24220:SF689">
    <property type="entry name" value="LIPOPROTEIN-RELEASING SYSTEM ATP-BINDING PROTEIN LOLD"/>
    <property type="match status" value="1"/>
</dbReference>
<evidence type="ECO:0000256" key="2">
    <source>
        <dbReference type="ARBA" id="ARBA00022741"/>
    </source>
</evidence>
<evidence type="ECO:0000313" key="7">
    <source>
        <dbReference type="Proteomes" id="UP001431313"/>
    </source>
</evidence>
<evidence type="ECO:0000256" key="4">
    <source>
        <dbReference type="SAM" id="MobiDB-lite"/>
    </source>
</evidence>
<evidence type="ECO:0000256" key="1">
    <source>
        <dbReference type="ARBA" id="ARBA00005417"/>
    </source>
</evidence>
<dbReference type="SMART" id="SM00382">
    <property type="entry name" value="AAA"/>
    <property type="match status" value="1"/>
</dbReference>
<comment type="similarity">
    <text evidence="1">Belongs to the ABC transporter superfamily.</text>
</comment>
<evidence type="ECO:0000259" key="5">
    <source>
        <dbReference type="PROSITE" id="PS50893"/>
    </source>
</evidence>
<dbReference type="InterPro" id="IPR027417">
    <property type="entry name" value="P-loop_NTPase"/>
</dbReference>
<dbReference type="InterPro" id="IPR015854">
    <property type="entry name" value="ABC_transpr_LolD-like"/>
</dbReference>
<gene>
    <name evidence="6" type="ORF">NX801_12925</name>
</gene>
<dbReference type="Pfam" id="PF00005">
    <property type="entry name" value="ABC_tran"/>
    <property type="match status" value="1"/>
</dbReference>
<proteinExistence type="inferred from homology"/>
<feature type="domain" description="ABC transporter" evidence="5">
    <location>
        <begin position="13"/>
        <end position="247"/>
    </location>
</feature>
<keyword evidence="7" id="KW-1185">Reference proteome</keyword>
<sequence length="247" mass="26629">MYAMVAPPDNDVLWARSLHYSPHGSPALDGVSLGVREGEILAVQGPRGCGKTTLLRCLSGQLVPERGEIWFAGAEVHTLSARRREQLRRDRFGWIDPAGALVPELTVWENAALPLLLRGTPHRAALAAATDWLERLDVGPCARQRPGALSPAQRQRVAAARALISVPTVVFADEPTATLHRAEGAQMLRTLTTAARSHRITVILATHQPEVAAVADRTIELLDGRRVGSGQLGDETEEGRDACSLSV</sequence>
<dbReference type="InterPro" id="IPR003593">
    <property type="entry name" value="AAA+_ATPase"/>
</dbReference>
<dbReference type="EMBL" id="JANUGQ010000009">
    <property type="protein sequence ID" value="MCS0636551.1"/>
    <property type="molecule type" value="Genomic_DNA"/>
</dbReference>
<accession>A0ABT2CGK5</accession>
<dbReference type="PROSITE" id="PS50893">
    <property type="entry name" value="ABC_TRANSPORTER_2"/>
    <property type="match status" value="1"/>
</dbReference>
<dbReference type="PANTHER" id="PTHR24220">
    <property type="entry name" value="IMPORT ATP-BINDING PROTEIN"/>
    <property type="match status" value="1"/>
</dbReference>
<comment type="caution">
    <text evidence="6">The sequence shown here is derived from an EMBL/GenBank/DDBJ whole genome shotgun (WGS) entry which is preliminary data.</text>
</comment>
<dbReference type="SUPFAM" id="SSF52540">
    <property type="entry name" value="P-loop containing nucleoside triphosphate hydrolases"/>
    <property type="match status" value="1"/>
</dbReference>
<dbReference type="Gene3D" id="3.40.50.300">
    <property type="entry name" value="P-loop containing nucleotide triphosphate hydrolases"/>
    <property type="match status" value="1"/>
</dbReference>
<protein>
    <submittedName>
        <fullName evidence="6">ATP-binding cassette domain-containing protein</fullName>
    </submittedName>
</protein>
<dbReference type="InterPro" id="IPR003439">
    <property type="entry name" value="ABC_transporter-like_ATP-bd"/>
</dbReference>
<keyword evidence="3 6" id="KW-0067">ATP-binding</keyword>
<evidence type="ECO:0000313" key="6">
    <source>
        <dbReference type="EMBL" id="MCS0636551.1"/>
    </source>
</evidence>
<dbReference type="RefSeq" id="WP_258787742.1">
    <property type="nucleotide sequence ID" value="NZ_JANUGQ010000009.1"/>
</dbReference>
<keyword evidence="2" id="KW-0547">Nucleotide-binding</keyword>
<organism evidence="6 7">
    <name type="scientific">Streptomyces pyxinae</name>
    <dbReference type="NCBI Taxonomy" id="2970734"/>
    <lineage>
        <taxon>Bacteria</taxon>
        <taxon>Bacillati</taxon>
        <taxon>Actinomycetota</taxon>
        <taxon>Actinomycetes</taxon>
        <taxon>Kitasatosporales</taxon>
        <taxon>Streptomycetaceae</taxon>
        <taxon>Streptomyces</taxon>
    </lineage>
</organism>
<feature type="region of interest" description="Disordered" evidence="4">
    <location>
        <begin position="228"/>
        <end position="247"/>
    </location>
</feature>
<dbReference type="Proteomes" id="UP001431313">
    <property type="component" value="Unassembled WGS sequence"/>
</dbReference>
<dbReference type="GO" id="GO:0005524">
    <property type="term" value="F:ATP binding"/>
    <property type="evidence" value="ECO:0007669"/>
    <property type="project" value="UniProtKB-KW"/>
</dbReference>
<reference evidence="6" key="1">
    <citation type="submission" date="2022-08" db="EMBL/GenBank/DDBJ databases">
        <authorList>
            <person name="Somphong A."/>
            <person name="Phongsopitanun W."/>
        </authorList>
    </citation>
    <scope>NUCLEOTIDE SEQUENCE</scope>
    <source>
        <strain evidence="6">LP05-1</strain>
    </source>
</reference>
<evidence type="ECO:0000256" key="3">
    <source>
        <dbReference type="ARBA" id="ARBA00022840"/>
    </source>
</evidence>
<name>A0ABT2CGK5_9ACTN</name>